<feature type="transmembrane region" description="Helical" evidence="3">
    <location>
        <begin position="94"/>
        <end position="111"/>
    </location>
</feature>
<reference evidence="4" key="1">
    <citation type="submission" date="2020-01" db="EMBL/GenBank/DDBJ databases">
        <title>Development of genomics and gene disruption for Polysphondylium violaceum indicates a role for the polyketide synthase stlB in stalk morphogenesis.</title>
        <authorList>
            <person name="Narita B."/>
            <person name="Kawabe Y."/>
            <person name="Kin K."/>
            <person name="Saito T."/>
            <person name="Gibbs R."/>
            <person name="Kuspa A."/>
            <person name="Muzny D."/>
            <person name="Queller D."/>
            <person name="Richards S."/>
            <person name="Strassman J."/>
            <person name="Sucgang R."/>
            <person name="Worley K."/>
            <person name="Schaap P."/>
        </authorList>
    </citation>
    <scope>NUCLEOTIDE SEQUENCE</scope>
    <source>
        <strain evidence="4">QSvi11</strain>
    </source>
</reference>
<feature type="transmembrane region" description="Helical" evidence="3">
    <location>
        <begin position="66"/>
        <end position="88"/>
    </location>
</feature>
<keyword evidence="3" id="KW-0472">Membrane</keyword>
<proteinExistence type="predicted"/>
<dbReference type="PANTHER" id="PTHR20948">
    <property type="entry name" value="TRANSMEMBRANE PROTEIN 164"/>
    <property type="match status" value="1"/>
</dbReference>
<dbReference type="PANTHER" id="PTHR20948:SF3">
    <property type="entry name" value="TRANSMEMBRANE PROTEIN"/>
    <property type="match status" value="1"/>
</dbReference>
<evidence type="ECO:0008006" key="6">
    <source>
        <dbReference type="Google" id="ProtNLM"/>
    </source>
</evidence>
<dbReference type="AlphaFoldDB" id="A0A8J4PVR9"/>
<gene>
    <name evidence="4" type="ORF">CYY_004891</name>
</gene>
<feature type="coiled-coil region" evidence="1">
    <location>
        <begin position="38"/>
        <end position="65"/>
    </location>
</feature>
<accession>A0A8J4PVR9</accession>
<feature type="region of interest" description="Disordered" evidence="2">
    <location>
        <begin position="287"/>
        <end position="316"/>
    </location>
</feature>
<protein>
    <recommendedName>
        <fullName evidence="6">Transmembrane protein</fullName>
    </recommendedName>
</protein>
<evidence type="ECO:0000256" key="2">
    <source>
        <dbReference type="SAM" id="MobiDB-lite"/>
    </source>
</evidence>
<evidence type="ECO:0000313" key="4">
    <source>
        <dbReference type="EMBL" id="KAF2073797.1"/>
    </source>
</evidence>
<feature type="transmembrane region" description="Helical" evidence="3">
    <location>
        <begin position="123"/>
        <end position="145"/>
    </location>
</feature>
<dbReference type="Proteomes" id="UP000695562">
    <property type="component" value="Unassembled WGS sequence"/>
</dbReference>
<feature type="transmembrane region" description="Helical" evidence="3">
    <location>
        <begin position="206"/>
        <end position="229"/>
    </location>
</feature>
<feature type="transmembrane region" description="Helical" evidence="3">
    <location>
        <begin position="151"/>
        <end position="169"/>
    </location>
</feature>
<evidence type="ECO:0000256" key="1">
    <source>
        <dbReference type="SAM" id="Coils"/>
    </source>
</evidence>
<feature type="compositionally biased region" description="Low complexity" evidence="2">
    <location>
        <begin position="303"/>
        <end position="316"/>
    </location>
</feature>
<keyword evidence="3" id="KW-1133">Transmembrane helix</keyword>
<comment type="caution">
    <text evidence="4">The sequence shown here is derived from an EMBL/GenBank/DDBJ whole genome shotgun (WGS) entry which is preliminary data.</text>
</comment>
<dbReference type="OrthoDB" id="17328at2759"/>
<keyword evidence="3" id="KW-0812">Transmembrane</keyword>
<dbReference type="InterPro" id="IPR026508">
    <property type="entry name" value="TMEM164"/>
</dbReference>
<organism evidence="4 5">
    <name type="scientific">Polysphondylium violaceum</name>
    <dbReference type="NCBI Taxonomy" id="133409"/>
    <lineage>
        <taxon>Eukaryota</taxon>
        <taxon>Amoebozoa</taxon>
        <taxon>Evosea</taxon>
        <taxon>Eumycetozoa</taxon>
        <taxon>Dictyostelia</taxon>
        <taxon>Dictyosteliales</taxon>
        <taxon>Dictyosteliaceae</taxon>
        <taxon>Polysphondylium</taxon>
    </lineage>
</organism>
<sequence>MAAVTIDNCFKMSVTYDILHYTTHSLFYAGVYYLVKPTESEVKREKEQEETLKKLEAKKAQYKLTVFEYLLAFLLASVLLINIGVRLAKNVPHWLFQPCHVLTALFIYVILNPKSNAKGFYLFFYSLWMPFYGLAAAPHPSWFLWWFEEPVFYIHHYAIVFLPYYYLFLNHRFHPHFTVGNHSTFSRKSGEHVIDRLSVFSGRLRHYLSVQCVALLYHSGFLGFLGLLLNEDFDSMRCRFAGGEMFGIWWREALILAGVWIVGFALSLLPEIIAHLIYHRPSKNVNTKTTNTLKSEQDEPTESNKSNININKSKLA</sequence>
<evidence type="ECO:0000313" key="5">
    <source>
        <dbReference type="Proteomes" id="UP000695562"/>
    </source>
</evidence>
<keyword evidence="1" id="KW-0175">Coiled coil</keyword>
<feature type="transmembrane region" description="Helical" evidence="3">
    <location>
        <begin position="249"/>
        <end position="278"/>
    </location>
</feature>
<dbReference type="EMBL" id="AJWJ01000182">
    <property type="protein sequence ID" value="KAF2073797.1"/>
    <property type="molecule type" value="Genomic_DNA"/>
</dbReference>
<keyword evidence="5" id="KW-1185">Reference proteome</keyword>
<evidence type="ECO:0000256" key="3">
    <source>
        <dbReference type="SAM" id="Phobius"/>
    </source>
</evidence>
<name>A0A8J4PVR9_9MYCE</name>